<keyword evidence="3" id="KW-0804">Transcription</keyword>
<dbReference type="InterPro" id="IPR018062">
    <property type="entry name" value="HTH_AraC-typ_CS"/>
</dbReference>
<name>A0ABW2Z084_9SPHI</name>
<feature type="transmembrane region" description="Helical" evidence="4">
    <location>
        <begin position="128"/>
        <end position="152"/>
    </location>
</feature>
<dbReference type="EMBL" id="JBHTHU010000022">
    <property type="protein sequence ID" value="MFD0752152.1"/>
    <property type="molecule type" value="Genomic_DNA"/>
</dbReference>
<feature type="transmembrane region" description="Helical" evidence="4">
    <location>
        <begin position="70"/>
        <end position="86"/>
    </location>
</feature>
<evidence type="ECO:0000256" key="4">
    <source>
        <dbReference type="SAM" id="Phobius"/>
    </source>
</evidence>
<evidence type="ECO:0000313" key="6">
    <source>
        <dbReference type="EMBL" id="MFD0752152.1"/>
    </source>
</evidence>
<feature type="transmembrane region" description="Helical" evidence="4">
    <location>
        <begin position="173"/>
        <end position="192"/>
    </location>
</feature>
<proteinExistence type="predicted"/>
<keyword evidence="4" id="KW-1133">Transmembrane helix</keyword>
<accession>A0ABW2Z084</accession>
<gene>
    <name evidence="6" type="ORF">ACFQZS_18510</name>
</gene>
<feature type="transmembrane region" description="Helical" evidence="4">
    <location>
        <begin position="98"/>
        <end position="116"/>
    </location>
</feature>
<dbReference type="Pfam" id="PF12833">
    <property type="entry name" value="HTH_18"/>
    <property type="match status" value="1"/>
</dbReference>
<keyword evidence="1" id="KW-0805">Transcription regulation</keyword>
<dbReference type="PANTHER" id="PTHR43280:SF29">
    <property type="entry name" value="ARAC-FAMILY TRANSCRIPTIONAL REGULATOR"/>
    <property type="match status" value="1"/>
</dbReference>
<dbReference type="PROSITE" id="PS00041">
    <property type="entry name" value="HTH_ARAC_FAMILY_1"/>
    <property type="match status" value="1"/>
</dbReference>
<reference evidence="7" key="1">
    <citation type="journal article" date="2019" name="Int. J. Syst. Evol. Microbiol.">
        <title>The Global Catalogue of Microorganisms (GCM) 10K type strain sequencing project: providing services to taxonomists for standard genome sequencing and annotation.</title>
        <authorList>
            <consortium name="The Broad Institute Genomics Platform"/>
            <consortium name="The Broad Institute Genome Sequencing Center for Infectious Disease"/>
            <person name="Wu L."/>
            <person name="Ma J."/>
        </authorList>
    </citation>
    <scope>NUCLEOTIDE SEQUENCE [LARGE SCALE GENOMIC DNA]</scope>
    <source>
        <strain evidence="7">CCUG 63418</strain>
    </source>
</reference>
<organism evidence="6 7">
    <name type="scientific">Mucilaginibacter calamicampi</name>
    <dbReference type="NCBI Taxonomy" id="1302352"/>
    <lineage>
        <taxon>Bacteria</taxon>
        <taxon>Pseudomonadati</taxon>
        <taxon>Bacteroidota</taxon>
        <taxon>Sphingobacteriia</taxon>
        <taxon>Sphingobacteriales</taxon>
        <taxon>Sphingobacteriaceae</taxon>
        <taxon>Mucilaginibacter</taxon>
    </lineage>
</organism>
<dbReference type="RefSeq" id="WP_377102503.1">
    <property type="nucleotide sequence ID" value="NZ_JBHTHU010000022.1"/>
</dbReference>
<feature type="transmembrane region" description="Helical" evidence="4">
    <location>
        <begin position="198"/>
        <end position="219"/>
    </location>
</feature>
<dbReference type="Gene3D" id="1.10.10.60">
    <property type="entry name" value="Homeodomain-like"/>
    <property type="match status" value="1"/>
</dbReference>
<feature type="transmembrane region" description="Helical" evidence="4">
    <location>
        <begin position="6"/>
        <end position="26"/>
    </location>
</feature>
<evidence type="ECO:0000256" key="1">
    <source>
        <dbReference type="ARBA" id="ARBA00023015"/>
    </source>
</evidence>
<dbReference type="InterPro" id="IPR018060">
    <property type="entry name" value="HTH_AraC"/>
</dbReference>
<sequence>MTISLLFFTCSICFVLMALIALFNPARVNIAANRWMGLFYISAACITLNPAIYSFGFARKLSFVMGFNELSHFAMMPALYLAIVQFTTPAKKINVTDYLHLLPWAIFAVVQISALSGHNFLTWQQAQIFSWLSVIGIRSQFIIYWVLAYKRLSNHQKHIRLIIADVEPVSLNWLKYLLGILGLMLLCFYISVLFKVGFSSVIAPCIYLAGSLGILYYSLAQKEIYPYQPEELKSIRQVFVDVKDNAKTTKQRLTDEEASRLKARLDYLMTAEKLYLDPELNLPQLAQLMPVTVNDLSYLLNVAIGTNFFQFVNAHRVEEAKQLMLSEQYKHLNLLGIAYHAGFNSKTTFNTAFKKETGLSPTQFIQKEKNGQLVSTVV</sequence>
<evidence type="ECO:0000256" key="3">
    <source>
        <dbReference type="ARBA" id="ARBA00023163"/>
    </source>
</evidence>
<evidence type="ECO:0000313" key="7">
    <source>
        <dbReference type="Proteomes" id="UP001596958"/>
    </source>
</evidence>
<comment type="caution">
    <text evidence="6">The sequence shown here is derived from an EMBL/GenBank/DDBJ whole genome shotgun (WGS) entry which is preliminary data.</text>
</comment>
<keyword evidence="2" id="KW-0238">DNA-binding</keyword>
<dbReference type="InterPro" id="IPR009057">
    <property type="entry name" value="Homeodomain-like_sf"/>
</dbReference>
<dbReference type="Proteomes" id="UP001596958">
    <property type="component" value="Unassembled WGS sequence"/>
</dbReference>
<evidence type="ECO:0000259" key="5">
    <source>
        <dbReference type="PROSITE" id="PS01124"/>
    </source>
</evidence>
<keyword evidence="4" id="KW-0812">Transmembrane</keyword>
<dbReference type="PROSITE" id="PS01124">
    <property type="entry name" value="HTH_ARAC_FAMILY_2"/>
    <property type="match status" value="1"/>
</dbReference>
<keyword evidence="7" id="KW-1185">Reference proteome</keyword>
<dbReference type="SUPFAM" id="SSF46689">
    <property type="entry name" value="Homeodomain-like"/>
    <property type="match status" value="1"/>
</dbReference>
<evidence type="ECO:0000256" key="2">
    <source>
        <dbReference type="ARBA" id="ARBA00023125"/>
    </source>
</evidence>
<protein>
    <submittedName>
        <fullName evidence="6">Helix-turn-helix domain-containing protein</fullName>
    </submittedName>
</protein>
<feature type="transmembrane region" description="Helical" evidence="4">
    <location>
        <begin position="38"/>
        <end position="58"/>
    </location>
</feature>
<dbReference type="PANTHER" id="PTHR43280">
    <property type="entry name" value="ARAC-FAMILY TRANSCRIPTIONAL REGULATOR"/>
    <property type="match status" value="1"/>
</dbReference>
<feature type="domain" description="HTH araC/xylS-type" evidence="5">
    <location>
        <begin position="266"/>
        <end position="367"/>
    </location>
</feature>
<keyword evidence="4" id="KW-0472">Membrane</keyword>
<dbReference type="SMART" id="SM00342">
    <property type="entry name" value="HTH_ARAC"/>
    <property type="match status" value="1"/>
</dbReference>